<feature type="region of interest" description="Disordered" evidence="1">
    <location>
        <begin position="524"/>
        <end position="695"/>
    </location>
</feature>
<feature type="compositionally biased region" description="Low complexity" evidence="1">
    <location>
        <begin position="58"/>
        <end position="71"/>
    </location>
</feature>
<feature type="region of interest" description="Disordered" evidence="1">
    <location>
        <begin position="862"/>
        <end position="1052"/>
    </location>
</feature>
<feature type="region of interest" description="Disordered" evidence="1">
    <location>
        <begin position="739"/>
        <end position="758"/>
    </location>
</feature>
<feature type="compositionally biased region" description="Basic and acidic residues" evidence="1">
    <location>
        <begin position="477"/>
        <end position="491"/>
    </location>
</feature>
<name>A0A9P9WBY1_9PEZI</name>
<dbReference type="EMBL" id="JAFIMR010000045">
    <property type="protein sequence ID" value="KAI1856198.1"/>
    <property type="molecule type" value="Genomic_DNA"/>
</dbReference>
<keyword evidence="3" id="KW-1185">Reference proteome</keyword>
<gene>
    <name evidence="2" type="ORF">JX265_011710</name>
</gene>
<evidence type="ECO:0000313" key="2">
    <source>
        <dbReference type="EMBL" id="KAI1856198.1"/>
    </source>
</evidence>
<feature type="region of interest" description="Disordered" evidence="1">
    <location>
        <begin position="1"/>
        <end position="135"/>
    </location>
</feature>
<feature type="compositionally biased region" description="Polar residues" evidence="1">
    <location>
        <begin position="586"/>
        <end position="601"/>
    </location>
</feature>
<sequence length="1148" mass="124745">MGNVASVEDPGRARRTSHKLSKPRTANLDADGLLSPNVLANPRRRFSTMRTMSLPYGTSPAPSPTSAPSDDPALDGQMELGKSEQTGARPRSRSITRSAAALFRSKSSQASQTRSRQDSMGMLTPSPSARPSRANSMIIGDSESYYVQANLNGWYTAGSRSSVNYDLNSYEAKRLLNLVEEQSHEENSVLSESRFHVAETWKSPGTTQLADNEQAAPAAAAAISRANSDITLYTPMRRRSSMTPGVATRAPDVPPLPKKSRARFSLPSTPARRDSLESMSFDIFPSPSFHTNPESIPRVITPCEEDYRQTGAFKLGSLRIMNASPDGSRSERTIASPNAKGRPLFEGQGSNYFERDRTGSNPLQAAGPIVIESHQIRLQSQTLSIANVSSPQALYPSESSLPGASPRSPIYLPEIHLSPLALEKSEAEAMELQITSKHTAVEDDLFEEDDHHEYSRTEVLDVRMDLSAKSLPPRPRLISEGRNPRDMHRSDSGVVASPIAESSHTLLAKSDSGYSSNVSLRSFSGKPVVPEKDQHAKNESESSVSPPKSTVPDLASETVPTPAAAENKDDTPPPVPRKDSPMCHSRPSQDLTPANLPTSQLRGPASLSIKSKGLLSPTKFKGTEALAPPENSPLSPTSSTTSSSNLSEGSGPRKPGRLERFLSSARKPRAVNAMKSSEKAGSSRPQDTAAKPDDHTTFLPLSLRRLTLRPEPSHATLGTIASVGSAEHQHEEMGSAPVLPNIVATGPENGNESQSHDAGTILRSMGTSLAQTANIVIPTRKPIVRKPVPIRVSTEKQNGRVNPAQVAGAASKGEMQSLLSVPEQTTNTASRRHTISIQGQDKFELRYTSLDASFGVRENLAPTSLRPFSPPEHLRKAKTPPPVSMRTRNAGGLRVPPPLRAQSTPPGNHRRPSGTIPNLPRKASRENVFSFPPAIDPRARPSLSRNSSRNSVRSYPPAQEFYQTLDIGRMGPSPGPTHRCRPLSIMSSNGEYRKTNWEVQTDHDESSRRSSFDRSRRNSLVSQGSSHGIGLSRPPQLPPNGLHGMPQNLRHRASYDGHGYQPVADTAESFLKDNGPYPSIQKNGQAYVTDPWSGRPMSQQWDQQGRYPPYVPRGHSRNRSVGSHGISAPYRVLHSYNSPAYKHVPIWG</sequence>
<accession>A0A9P9WBY1</accession>
<organism evidence="2 3">
    <name type="scientific">Neoarthrinium moseri</name>
    <dbReference type="NCBI Taxonomy" id="1658444"/>
    <lineage>
        <taxon>Eukaryota</taxon>
        <taxon>Fungi</taxon>
        <taxon>Dikarya</taxon>
        <taxon>Ascomycota</taxon>
        <taxon>Pezizomycotina</taxon>
        <taxon>Sordariomycetes</taxon>
        <taxon>Xylariomycetidae</taxon>
        <taxon>Amphisphaeriales</taxon>
        <taxon>Apiosporaceae</taxon>
        <taxon>Neoarthrinium</taxon>
    </lineage>
</organism>
<evidence type="ECO:0000313" key="3">
    <source>
        <dbReference type="Proteomes" id="UP000829685"/>
    </source>
</evidence>
<proteinExistence type="predicted"/>
<reference evidence="2" key="1">
    <citation type="submission" date="2021-03" db="EMBL/GenBank/DDBJ databases">
        <title>Revisited historic fungal species revealed as producer of novel bioactive compounds through whole genome sequencing and comparative genomics.</title>
        <authorList>
            <person name="Vignolle G.A."/>
            <person name="Hochenegger N."/>
            <person name="Mach R.L."/>
            <person name="Mach-Aigner A.R."/>
            <person name="Javad Rahimi M."/>
            <person name="Salim K.A."/>
            <person name="Chan C.M."/>
            <person name="Lim L.B.L."/>
            <person name="Cai F."/>
            <person name="Druzhinina I.S."/>
            <person name="U'Ren J.M."/>
            <person name="Derntl C."/>
        </authorList>
    </citation>
    <scope>NUCLEOTIDE SEQUENCE</scope>
    <source>
        <strain evidence="2">TUCIM 5799</strain>
    </source>
</reference>
<protein>
    <recommendedName>
        <fullName evidence="4">Proteophosphoglycan ppg4</fullName>
    </recommendedName>
</protein>
<feature type="region of interest" description="Disordered" evidence="1">
    <location>
        <begin position="465"/>
        <end position="492"/>
    </location>
</feature>
<feature type="compositionally biased region" description="Low complexity" evidence="1">
    <location>
        <begin position="940"/>
        <end position="957"/>
    </location>
</feature>
<feature type="compositionally biased region" description="Polar residues" evidence="1">
    <location>
        <begin position="748"/>
        <end position="757"/>
    </location>
</feature>
<comment type="caution">
    <text evidence="2">The sequence shown here is derived from an EMBL/GenBank/DDBJ whole genome shotgun (WGS) entry which is preliminary data.</text>
</comment>
<feature type="compositionally biased region" description="Basic residues" evidence="1">
    <location>
        <begin position="13"/>
        <end position="22"/>
    </location>
</feature>
<feature type="compositionally biased region" description="Low complexity" evidence="1">
    <location>
        <begin position="628"/>
        <end position="652"/>
    </location>
</feature>
<feature type="compositionally biased region" description="Basic and acidic residues" evidence="1">
    <location>
        <begin position="566"/>
        <end position="581"/>
    </location>
</feature>
<feature type="compositionally biased region" description="Basic and acidic residues" evidence="1">
    <location>
        <begin position="991"/>
        <end position="1016"/>
    </location>
</feature>
<dbReference type="AlphaFoldDB" id="A0A9P9WBY1"/>
<feature type="region of interest" description="Disordered" evidence="1">
    <location>
        <begin position="323"/>
        <end position="345"/>
    </location>
</feature>
<feature type="compositionally biased region" description="Polar residues" evidence="1">
    <location>
        <begin position="105"/>
        <end position="114"/>
    </location>
</feature>
<dbReference type="Proteomes" id="UP000829685">
    <property type="component" value="Unassembled WGS sequence"/>
</dbReference>
<evidence type="ECO:0000256" key="1">
    <source>
        <dbReference type="SAM" id="MobiDB-lite"/>
    </source>
</evidence>
<feature type="compositionally biased region" description="Low complexity" evidence="1">
    <location>
        <begin position="125"/>
        <end position="134"/>
    </location>
</feature>
<feature type="region of interest" description="Disordered" evidence="1">
    <location>
        <begin position="239"/>
        <end position="272"/>
    </location>
</feature>
<feature type="compositionally biased region" description="Basic and acidic residues" evidence="1">
    <location>
        <begin position="529"/>
        <end position="540"/>
    </location>
</feature>
<evidence type="ECO:0008006" key="4">
    <source>
        <dbReference type="Google" id="ProtNLM"/>
    </source>
</evidence>